<dbReference type="GO" id="GO:0005509">
    <property type="term" value="F:calcium ion binding"/>
    <property type="evidence" value="ECO:0007669"/>
    <property type="project" value="TreeGrafter"/>
</dbReference>
<dbReference type="PANTHER" id="PTHR10024">
    <property type="entry name" value="SYNAPTOTAGMIN"/>
    <property type="match status" value="1"/>
</dbReference>
<feature type="compositionally biased region" description="Low complexity" evidence="2">
    <location>
        <begin position="10"/>
        <end position="24"/>
    </location>
</feature>
<feature type="compositionally biased region" description="Basic and acidic residues" evidence="2">
    <location>
        <begin position="390"/>
        <end position="406"/>
    </location>
</feature>
<dbReference type="PANTHER" id="PTHR10024:SF227">
    <property type="entry name" value="SYNAPTOTAGMIN 1"/>
    <property type="match status" value="1"/>
</dbReference>
<dbReference type="GO" id="GO:0030672">
    <property type="term" value="C:synaptic vesicle membrane"/>
    <property type="evidence" value="ECO:0007669"/>
    <property type="project" value="TreeGrafter"/>
</dbReference>
<keyword evidence="1" id="KW-0677">Repeat</keyword>
<dbReference type="GO" id="GO:0000149">
    <property type="term" value="F:SNARE binding"/>
    <property type="evidence" value="ECO:0007669"/>
    <property type="project" value="TreeGrafter"/>
</dbReference>
<keyword evidence="3" id="KW-0472">Membrane</keyword>
<dbReference type="OrthoDB" id="67700at2759"/>
<dbReference type="InterPro" id="IPR035892">
    <property type="entry name" value="C2_domain_sf"/>
</dbReference>
<feature type="compositionally biased region" description="Gly residues" evidence="2">
    <location>
        <begin position="407"/>
        <end position="423"/>
    </location>
</feature>
<dbReference type="GO" id="GO:0005544">
    <property type="term" value="F:calcium-dependent phospholipid binding"/>
    <property type="evidence" value="ECO:0007669"/>
    <property type="project" value="TreeGrafter"/>
</dbReference>
<dbReference type="GO" id="GO:0048488">
    <property type="term" value="P:synaptic vesicle endocytosis"/>
    <property type="evidence" value="ECO:0007669"/>
    <property type="project" value="TreeGrafter"/>
</dbReference>
<evidence type="ECO:0000313" key="5">
    <source>
        <dbReference type="EMBL" id="CAF2912237.1"/>
    </source>
</evidence>
<name>A0A7R8CVH7_LEPSM</name>
<dbReference type="InterPro" id="IPR001565">
    <property type="entry name" value="Synaptotagmin"/>
</dbReference>
<organism evidence="5 6">
    <name type="scientific">Lepeophtheirus salmonis</name>
    <name type="common">Salmon louse</name>
    <name type="synonym">Caligus salmonis</name>
    <dbReference type="NCBI Taxonomy" id="72036"/>
    <lineage>
        <taxon>Eukaryota</taxon>
        <taxon>Metazoa</taxon>
        <taxon>Ecdysozoa</taxon>
        <taxon>Arthropoda</taxon>
        <taxon>Crustacea</taxon>
        <taxon>Multicrustacea</taxon>
        <taxon>Hexanauplia</taxon>
        <taxon>Copepoda</taxon>
        <taxon>Siphonostomatoida</taxon>
        <taxon>Caligidae</taxon>
        <taxon>Lepeophtheirus</taxon>
    </lineage>
</organism>
<evidence type="ECO:0000313" key="6">
    <source>
        <dbReference type="Proteomes" id="UP000675881"/>
    </source>
</evidence>
<accession>A0A7R8CVH7</accession>
<keyword evidence="6" id="KW-1185">Reference proteome</keyword>
<dbReference type="GO" id="GO:0001786">
    <property type="term" value="F:phosphatidylserine binding"/>
    <property type="evidence" value="ECO:0007669"/>
    <property type="project" value="TreeGrafter"/>
</dbReference>
<reference evidence="5" key="1">
    <citation type="submission" date="2021-02" db="EMBL/GenBank/DDBJ databases">
        <authorList>
            <person name="Bekaert M."/>
        </authorList>
    </citation>
    <scope>NUCLEOTIDE SEQUENCE</scope>
    <source>
        <strain evidence="5">IoA-00</strain>
    </source>
</reference>
<dbReference type="AlphaFoldDB" id="A0A7R8CVH7"/>
<dbReference type="GO" id="GO:0030424">
    <property type="term" value="C:axon"/>
    <property type="evidence" value="ECO:0007669"/>
    <property type="project" value="TreeGrafter"/>
</dbReference>
<sequence length="423" mass="48289">MPPSKRENETLSSTSASNRSSTGTDDTGITPVPEETFLEKANDKVIELANSTGLKQWHVIVIISVVTLSLLLCFGWCIWRFFKKKRPRDKKKKDGKLEGDDEDYLVDNEEEVDIKDEPDKMRDSKEYLGKLQYKLEYDFNTQTLNVTAIQCSELPALDMENLRQRFTERHSILSLTKPLPSKMFLIARLLTKFLFFAVFDYDRFSKHDQIGEVKVPLCMVDLAQTIEEWKDLCSVKVDDQYLGDICFSLRYVPTSGKLTVGILECKNLKKMDITGASDPYVKIKLLDRKGKRIGKKKKTSVKMGNLNPYYNESFVFIVEQEQLRRVNLELTVSDYDRIGTSDPIGRVILGYNRKGAEIKHWREMVENPRRPVIHWHVLQDPEPGEDDDDEKKKDSKKAKDGSKKEGTGSGNGANPGSGNGTTK</sequence>
<dbReference type="GO" id="GO:0048791">
    <property type="term" value="P:calcium ion-regulated exocytosis of neurotransmitter"/>
    <property type="evidence" value="ECO:0007669"/>
    <property type="project" value="TreeGrafter"/>
</dbReference>
<feature type="region of interest" description="Disordered" evidence="2">
    <location>
        <begin position="372"/>
        <end position="423"/>
    </location>
</feature>
<gene>
    <name evidence="5" type="ORF">LSAA_8962</name>
</gene>
<feature type="transmembrane region" description="Helical" evidence="3">
    <location>
        <begin position="57"/>
        <end position="82"/>
    </location>
</feature>
<dbReference type="EMBL" id="HG994583">
    <property type="protein sequence ID" value="CAF2912237.1"/>
    <property type="molecule type" value="Genomic_DNA"/>
</dbReference>
<feature type="domain" description="C2" evidence="4">
    <location>
        <begin position="241"/>
        <end position="376"/>
    </location>
</feature>
<dbReference type="SUPFAM" id="SSF49562">
    <property type="entry name" value="C2 domain (Calcium/lipid-binding domain, CaLB)"/>
    <property type="match status" value="2"/>
</dbReference>
<dbReference type="SMART" id="SM00239">
    <property type="entry name" value="C2"/>
    <property type="match status" value="1"/>
</dbReference>
<dbReference type="GO" id="GO:0005886">
    <property type="term" value="C:plasma membrane"/>
    <property type="evidence" value="ECO:0007669"/>
    <property type="project" value="TreeGrafter"/>
</dbReference>
<dbReference type="PRINTS" id="PR00399">
    <property type="entry name" value="SYNAPTOTAGMN"/>
</dbReference>
<dbReference type="GO" id="GO:0030276">
    <property type="term" value="F:clathrin binding"/>
    <property type="evidence" value="ECO:0007669"/>
    <property type="project" value="TreeGrafter"/>
</dbReference>
<dbReference type="PRINTS" id="PR00360">
    <property type="entry name" value="C2DOMAIN"/>
</dbReference>
<evidence type="ECO:0000256" key="1">
    <source>
        <dbReference type="ARBA" id="ARBA00022737"/>
    </source>
</evidence>
<dbReference type="GO" id="GO:0031045">
    <property type="term" value="C:dense core granule"/>
    <property type="evidence" value="ECO:0007669"/>
    <property type="project" value="TreeGrafter"/>
</dbReference>
<dbReference type="PROSITE" id="PS50004">
    <property type="entry name" value="C2"/>
    <property type="match status" value="1"/>
</dbReference>
<evidence type="ECO:0000256" key="2">
    <source>
        <dbReference type="SAM" id="MobiDB-lite"/>
    </source>
</evidence>
<evidence type="ECO:0000256" key="3">
    <source>
        <dbReference type="SAM" id="Phobius"/>
    </source>
</evidence>
<dbReference type="Proteomes" id="UP000675881">
    <property type="component" value="Chromosome 4"/>
</dbReference>
<protein>
    <submittedName>
        <fullName evidence="5">SYT1</fullName>
    </submittedName>
</protein>
<proteinExistence type="predicted"/>
<dbReference type="InterPro" id="IPR000008">
    <property type="entry name" value="C2_dom"/>
</dbReference>
<keyword evidence="3" id="KW-0812">Transmembrane</keyword>
<keyword evidence="3" id="KW-1133">Transmembrane helix</keyword>
<feature type="region of interest" description="Disordered" evidence="2">
    <location>
        <begin position="1"/>
        <end position="32"/>
    </location>
</feature>
<dbReference type="Gene3D" id="2.60.40.150">
    <property type="entry name" value="C2 domain"/>
    <property type="match status" value="2"/>
</dbReference>
<dbReference type="Pfam" id="PF00168">
    <property type="entry name" value="C2"/>
    <property type="match status" value="2"/>
</dbReference>
<evidence type="ECO:0000259" key="4">
    <source>
        <dbReference type="PROSITE" id="PS50004"/>
    </source>
</evidence>